<evidence type="ECO:0000313" key="15">
    <source>
        <dbReference type="Proteomes" id="UP000052052"/>
    </source>
</evidence>
<dbReference type="Gene3D" id="1.20.1300.10">
    <property type="entry name" value="Fumarate reductase/succinate dehydrogenase, transmembrane subunit"/>
    <property type="match status" value="1"/>
</dbReference>
<dbReference type="InterPro" id="IPR014314">
    <property type="entry name" value="Succ_DH_cytb556"/>
</dbReference>
<comment type="caution">
    <text evidence="14">The sequence shown here is derived from an EMBL/GenBank/DDBJ whole genome shotgun (WGS) entry which is preliminary data.</text>
</comment>
<dbReference type="NCBIfam" id="TIGR02970">
    <property type="entry name" value="succ_dehyd_cytB"/>
    <property type="match status" value="1"/>
</dbReference>
<evidence type="ECO:0000256" key="9">
    <source>
        <dbReference type="ARBA" id="ARBA00023004"/>
    </source>
</evidence>
<dbReference type="PANTHER" id="PTHR10978:SF5">
    <property type="entry name" value="SUCCINATE DEHYDROGENASE CYTOCHROME B560 SUBUNIT, MITOCHONDRIAL"/>
    <property type="match status" value="1"/>
</dbReference>
<evidence type="ECO:0000256" key="7">
    <source>
        <dbReference type="ARBA" id="ARBA00022723"/>
    </source>
</evidence>
<feature type="transmembrane region" description="Helical" evidence="13">
    <location>
        <begin position="31"/>
        <end position="52"/>
    </location>
</feature>
<dbReference type="PROSITE" id="PS01000">
    <property type="entry name" value="SDH_CYT_1"/>
    <property type="match status" value="1"/>
</dbReference>
<feature type="transmembrane region" description="Helical" evidence="13">
    <location>
        <begin position="107"/>
        <end position="126"/>
    </location>
</feature>
<dbReference type="GO" id="GO:0046872">
    <property type="term" value="F:metal ion binding"/>
    <property type="evidence" value="ECO:0007669"/>
    <property type="project" value="UniProtKB-KW"/>
</dbReference>
<comment type="function">
    <text evidence="1">Membrane-anchoring subunit of succinate dehydrogenase (SDH).</text>
</comment>
<dbReference type="Pfam" id="PF01127">
    <property type="entry name" value="Sdh_cyt"/>
    <property type="match status" value="1"/>
</dbReference>
<organism evidence="14 15">
    <name type="scientific">Pseudoxanthomonas dokdonensis</name>
    <dbReference type="NCBI Taxonomy" id="344882"/>
    <lineage>
        <taxon>Bacteria</taxon>
        <taxon>Pseudomonadati</taxon>
        <taxon>Pseudomonadota</taxon>
        <taxon>Gammaproteobacteria</taxon>
        <taxon>Lysobacterales</taxon>
        <taxon>Lysobacteraceae</taxon>
        <taxon>Pseudoxanthomonas</taxon>
    </lineage>
</organism>
<dbReference type="RefSeq" id="WP_057658663.1">
    <property type="nucleotide sequence ID" value="NZ_LDJL01000011.1"/>
</dbReference>
<dbReference type="SUPFAM" id="SSF81343">
    <property type="entry name" value="Fumarate reductase respiratory complex transmembrane subunits"/>
    <property type="match status" value="1"/>
</dbReference>
<keyword evidence="15" id="KW-1185">Reference proteome</keyword>
<dbReference type="GO" id="GO:0009055">
    <property type="term" value="F:electron transfer activity"/>
    <property type="evidence" value="ECO:0007669"/>
    <property type="project" value="InterPro"/>
</dbReference>
<dbReference type="AlphaFoldDB" id="A0A0R0CG81"/>
<keyword evidence="6 13" id="KW-0812">Transmembrane</keyword>
<reference evidence="14 15" key="1">
    <citation type="submission" date="2015-05" db="EMBL/GenBank/DDBJ databases">
        <title>Genome sequencing and analysis of members of genus Stenotrophomonas.</title>
        <authorList>
            <person name="Patil P.P."/>
            <person name="Midha S."/>
            <person name="Patil P.B."/>
        </authorList>
    </citation>
    <scope>NUCLEOTIDE SEQUENCE [LARGE SCALE GENOMIC DNA]</scope>
    <source>
        <strain evidence="14 15">DSM 21858</strain>
    </source>
</reference>
<evidence type="ECO:0000256" key="11">
    <source>
        <dbReference type="ARBA" id="ARBA00025912"/>
    </source>
</evidence>
<comment type="subcellular location">
    <subcellularLocation>
        <location evidence="2">Membrane</location>
        <topology evidence="2">Multi-pass membrane protein</topology>
    </subcellularLocation>
</comment>
<dbReference type="STRING" id="344882.ABB29_10075"/>
<dbReference type="InterPro" id="IPR018495">
    <property type="entry name" value="Succ_DH_cyt_bsu_CS"/>
</dbReference>
<dbReference type="GO" id="GO:0006099">
    <property type="term" value="P:tricarboxylic acid cycle"/>
    <property type="evidence" value="ECO:0007669"/>
    <property type="project" value="InterPro"/>
</dbReference>
<gene>
    <name evidence="14" type="ORF">ABB29_10075</name>
</gene>
<feature type="binding site" description="axial binding residue" evidence="12">
    <location>
        <position position="81"/>
    </location>
    <ligand>
        <name>heme</name>
        <dbReference type="ChEBI" id="CHEBI:30413"/>
        <note>ligand shared with second transmembrane subunit</note>
    </ligand>
    <ligandPart>
        <name>Fe</name>
        <dbReference type="ChEBI" id="CHEBI:18248"/>
    </ligandPart>
</feature>
<comment type="cofactor">
    <cofactor evidence="12">
        <name>heme</name>
        <dbReference type="ChEBI" id="CHEBI:30413"/>
    </cofactor>
    <text evidence="12">The heme is bound between the two transmembrane subunits.</text>
</comment>
<comment type="similarity">
    <text evidence="3">Belongs to the cytochrome b560 family.</text>
</comment>
<dbReference type="EMBL" id="LDJL01000011">
    <property type="protein sequence ID" value="KRG68828.1"/>
    <property type="molecule type" value="Genomic_DNA"/>
</dbReference>
<evidence type="ECO:0000256" key="13">
    <source>
        <dbReference type="SAM" id="Phobius"/>
    </source>
</evidence>
<evidence type="ECO:0000256" key="2">
    <source>
        <dbReference type="ARBA" id="ARBA00004141"/>
    </source>
</evidence>
<dbReference type="Proteomes" id="UP000052052">
    <property type="component" value="Unassembled WGS sequence"/>
</dbReference>
<proteinExistence type="inferred from homology"/>
<feature type="transmembrane region" description="Helical" evidence="13">
    <location>
        <begin position="64"/>
        <end position="86"/>
    </location>
</feature>
<accession>A0A0R0CG81</accession>
<evidence type="ECO:0000256" key="3">
    <source>
        <dbReference type="ARBA" id="ARBA00007244"/>
    </source>
</evidence>
<dbReference type="PANTHER" id="PTHR10978">
    <property type="entry name" value="SUCCINATE DEHYDROGENASE CYTOCHROME B560 SUBUNIT"/>
    <property type="match status" value="1"/>
</dbReference>
<keyword evidence="5 12" id="KW-0349">Heme</keyword>
<dbReference type="GO" id="GO:0016020">
    <property type="term" value="C:membrane"/>
    <property type="evidence" value="ECO:0007669"/>
    <property type="project" value="UniProtKB-SubCell"/>
</dbReference>
<sequence length="130" mass="14204">MATPQRPLSPHLQVYRWQIQMVTSILHRATGIALSAGALVIAAALLALMLGSDAWNCFLGLASAWYGQVLLFAWTWAFAYHLCNGIRHVIQDFGHGYSISAFVRNSWLSVIGSLVITVLVWAYVMLGAGA</sequence>
<comment type="subunit">
    <text evidence="11">Part of an enzyme complex containing four subunits: a flavoprotein, an iron-sulfur protein, plus two membrane-anchoring proteins, SdhC and SdhD. The complex can form homotrimers.</text>
</comment>
<keyword evidence="9 12" id="KW-0408">Iron</keyword>
<evidence type="ECO:0000256" key="6">
    <source>
        <dbReference type="ARBA" id="ARBA00022692"/>
    </source>
</evidence>
<protein>
    <recommendedName>
        <fullName evidence="4">Succinate dehydrogenase cytochrome b556 subunit</fullName>
    </recommendedName>
</protein>
<dbReference type="PATRIC" id="fig|344882.3.peg.383"/>
<dbReference type="OrthoDB" id="9799441at2"/>
<evidence type="ECO:0000256" key="12">
    <source>
        <dbReference type="PIRSR" id="PIRSR000178-1"/>
    </source>
</evidence>
<evidence type="ECO:0000256" key="4">
    <source>
        <dbReference type="ARBA" id="ARBA00020076"/>
    </source>
</evidence>
<dbReference type="CDD" id="cd03499">
    <property type="entry name" value="SQR_TypeC_SdhC"/>
    <property type="match status" value="1"/>
</dbReference>
<dbReference type="InterPro" id="IPR034804">
    <property type="entry name" value="SQR/QFR_C/D"/>
</dbReference>
<evidence type="ECO:0000313" key="14">
    <source>
        <dbReference type="EMBL" id="KRG68828.1"/>
    </source>
</evidence>
<keyword evidence="7 12" id="KW-0479">Metal-binding</keyword>
<evidence type="ECO:0000256" key="8">
    <source>
        <dbReference type="ARBA" id="ARBA00022989"/>
    </source>
</evidence>
<keyword evidence="10 13" id="KW-0472">Membrane</keyword>
<evidence type="ECO:0000256" key="1">
    <source>
        <dbReference type="ARBA" id="ARBA00004050"/>
    </source>
</evidence>
<evidence type="ECO:0000256" key="5">
    <source>
        <dbReference type="ARBA" id="ARBA00022617"/>
    </source>
</evidence>
<dbReference type="PIRSF" id="PIRSF000178">
    <property type="entry name" value="SDH_cyt_b560"/>
    <property type="match status" value="1"/>
</dbReference>
<dbReference type="InterPro" id="IPR000701">
    <property type="entry name" value="SuccDH_FuR_B_TM-su"/>
</dbReference>
<evidence type="ECO:0000256" key="10">
    <source>
        <dbReference type="ARBA" id="ARBA00023136"/>
    </source>
</evidence>
<keyword evidence="8 13" id="KW-1133">Transmembrane helix</keyword>
<name>A0A0R0CG81_9GAMM</name>